<protein>
    <submittedName>
        <fullName evidence="1">Uncharacterized protein</fullName>
    </submittedName>
</protein>
<reference evidence="1 2" key="1">
    <citation type="submission" date="2010-11" db="EMBL/GenBank/DDBJ databases">
        <authorList>
            <person name="Muzny D."/>
            <person name="Qin X."/>
            <person name="Deng J."/>
            <person name="Jiang H."/>
            <person name="Liu Y."/>
            <person name="Qu J."/>
            <person name="Song X.-Z."/>
            <person name="Zhang L."/>
            <person name="Thornton R."/>
            <person name="Coyle M."/>
            <person name="Francisco L."/>
            <person name="Jackson L."/>
            <person name="Javaid M."/>
            <person name="Korchina V."/>
            <person name="Kovar C."/>
            <person name="Mata R."/>
            <person name="Mathew T."/>
            <person name="Ngo R."/>
            <person name="Nguyen L."/>
            <person name="Nguyen N."/>
            <person name="Okwuonu G."/>
            <person name="Ongeri F."/>
            <person name="Pham C."/>
            <person name="Simmons D."/>
            <person name="Wilczek-Boney K."/>
            <person name="Hale W."/>
            <person name="Jakkamsetti A."/>
            <person name="Pham P."/>
            <person name="Ruth R."/>
            <person name="San Lucas F."/>
            <person name="Warren J."/>
            <person name="Zhang J."/>
            <person name="Zhao Z."/>
            <person name="Zhou C."/>
            <person name="Zhu D."/>
            <person name="Lee S."/>
            <person name="Bess C."/>
            <person name="Blankenburg K."/>
            <person name="Forbes L."/>
            <person name="Fu Q."/>
            <person name="Gubbala S."/>
            <person name="Hirani K."/>
            <person name="Jayaseelan J.C."/>
            <person name="Lara F."/>
            <person name="Munidasa M."/>
            <person name="Palculict T."/>
            <person name="Patil S."/>
            <person name="Pu L.-L."/>
            <person name="Saada N."/>
            <person name="Tang L."/>
            <person name="Weissenberger G."/>
            <person name="Zhu Y."/>
            <person name="Hemphill L."/>
            <person name="Shang Y."/>
            <person name="Youmans B."/>
            <person name="Ayvaz T."/>
            <person name="Ross M."/>
            <person name="Santibanez J."/>
            <person name="Aqrawi P."/>
            <person name="Gross S."/>
            <person name="Joshi V."/>
            <person name="Fowler G."/>
            <person name="Nazareth L."/>
            <person name="Reid J."/>
            <person name="Worley K."/>
            <person name="Petrosino J."/>
            <person name="Highlander S."/>
            <person name="Gibbs R."/>
        </authorList>
    </citation>
    <scope>NUCLEOTIDE SEQUENCE [LARGE SCALE GENOMIC DNA]</scope>
    <source>
        <strain evidence="1 2">ATCC 49296</strain>
    </source>
</reference>
<dbReference type="EMBL" id="AEPO01000012">
    <property type="protein sequence ID" value="EFU62950.1"/>
    <property type="molecule type" value="Genomic_DNA"/>
</dbReference>
<comment type="caution">
    <text evidence="1">The sequence shown here is derived from an EMBL/GenBank/DDBJ whole genome shotgun (WGS) entry which is preliminary data.</text>
</comment>
<dbReference type="Proteomes" id="UP000004500">
    <property type="component" value="Unassembled WGS sequence"/>
</dbReference>
<dbReference type="AlphaFoldDB" id="E6KM23"/>
<name>E6KM23_STROR</name>
<sequence length="68" mass="7992">MFPYLLFLSLLVRNQQNTKKILVLLDLFKEKWGIQGGELPKGLRSSLSSFDKQKNSNYKRELEFSLQD</sequence>
<evidence type="ECO:0000313" key="1">
    <source>
        <dbReference type="EMBL" id="EFU62950.1"/>
    </source>
</evidence>
<evidence type="ECO:0000313" key="2">
    <source>
        <dbReference type="Proteomes" id="UP000004500"/>
    </source>
</evidence>
<accession>E6KM23</accession>
<dbReference type="HOGENOM" id="CLU_2792292_0_0_9"/>
<organism evidence="1 2">
    <name type="scientific">Streptococcus oralis ATCC 49296</name>
    <dbReference type="NCBI Taxonomy" id="888049"/>
    <lineage>
        <taxon>Bacteria</taxon>
        <taxon>Bacillati</taxon>
        <taxon>Bacillota</taxon>
        <taxon>Bacilli</taxon>
        <taxon>Lactobacillales</taxon>
        <taxon>Streptococcaceae</taxon>
        <taxon>Streptococcus</taxon>
    </lineage>
</organism>
<proteinExistence type="predicted"/>
<gene>
    <name evidence="1" type="ORF">HMPREF8578_1090</name>
</gene>